<dbReference type="STRING" id="500485.B6HVF7"/>
<dbReference type="InterPro" id="IPR000796">
    <property type="entry name" value="Asp_trans"/>
</dbReference>
<dbReference type="Gene3D" id="3.90.1150.10">
    <property type="entry name" value="Aspartate Aminotransferase, domain 1"/>
    <property type="match status" value="1"/>
</dbReference>
<dbReference type="GO" id="GO:0005829">
    <property type="term" value="C:cytosol"/>
    <property type="evidence" value="ECO:0007669"/>
    <property type="project" value="TreeGrafter"/>
</dbReference>
<dbReference type="CDD" id="cd00609">
    <property type="entry name" value="AAT_like"/>
    <property type="match status" value="1"/>
</dbReference>
<dbReference type="InterPro" id="IPR015422">
    <property type="entry name" value="PyrdxlP-dep_Trfase_small"/>
</dbReference>
<accession>B6HVF7</accession>
<dbReference type="InterPro" id="IPR015421">
    <property type="entry name" value="PyrdxlP-dep_Trfase_major"/>
</dbReference>
<dbReference type="GO" id="GO:0006532">
    <property type="term" value="P:aspartate biosynthetic process"/>
    <property type="evidence" value="ECO:0007669"/>
    <property type="project" value="TreeGrafter"/>
</dbReference>
<dbReference type="EMBL" id="AM920437">
    <property type="protein sequence ID" value="CAP99598.1"/>
    <property type="molecule type" value="Genomic_DNA"/>
</dbReference>
<dbReference type="EC" id="2.6.1.1" evidence="7"/>
<dbReference type="InterPro" id="IPR015424">
    <property type="entry name" value="PyrdxlP-dep_Trfase"/>
</dbReference>
<evidence type="ECO:0000256" key="4">
    <source>
        <dbReference type="ARBA" id="ARBA00022576"/>
    </source>
</evidence>
<name>B6HVF7_PENRW</name>
<dbReference type="VEuPathDB" id="FungiDB:PCH_Pc22g23100"/>
<keyword evidence="4 7" id="KW-0032">Aminotransferase</keyword>
<evidence type="ECO:0000313" key="10">
    <source>
        <dbReference type="Proteomes" id="UP000000724"/>
    </source>
</evidence>
<evidence type="ECO:0000256" key="7">
    <source>
        <dbReference type="RuleBase" id="RU000480"/>
    </source>
</evidence>
<evidence type="ECO:0000256" key="2">
    <source>
        <dbReference type="ARBA" id="ARBA00007441"/>
    </source>
</evidence>
<comment type="cofactor">
    <cofactor evidence="1">
        <name>pyridoxal 5'-phosphate</name>
        <dbReference type="ChEBI" id="CHEBI:597326"/>
    </cofactor>
</comment>
<dbReference type="PANTHER" id="PTHR11879:SF55">
    <property type="entry name" value="GLUTAMATE OXALOACETATE TRANSAMINASE 1, ISOFORM B"/>
    <property type="match status" value="1"/>
</dbReference>
<dbReference type="Proteomes" id="UP000000724">
    <property type="component" value="Contig Pc00c22"/>
</dbReference>
<dbReference type="InterPro" id="IPR004839">
    <property type="entry name" value="Aminotransferase_I/II_large"/>
</dbReference>
<proteinExistence type="inferred from homology"/>
<evidence type="ECO:0000256" key="3">
    <source>
        <dbReference type="ARBA" id="ARBA00011738"/>
    </source>
</evidence>
<dbReference type="NCBIfam" id="NF006719">
    <property type="entry name" value="PRK09257.1"/>
    <property type="match status" value="1"/>
</dbReference>
<dbReference type="PRINTS" id="PR00799">
    <property type="entry name" value="TRANSAMINASE"/>
</dbReference>
<dbReference type="FunFam" id="3.40.640.10:FF:000066">
    <property type="entry name" value="Aspartate aminotransferase"/>
    <property type="match status" value="1"/>
</dbReference>
<dbReference type="HOGENOM" id="CLU_032440_1_2_1"/>
<dbReference type="PROSITE" id="PS00105">
    <property type="entry name" value="AA_TRANSFER_CLASS_1"/>
    <property type="match status" value="1"/>
</dbReference>
<dbReference type="OMA" id="KNAPDCS"/>
<dbReference type="OrthoDB" id="6752799at2759"/>
<feature type="domain" description="Aminotransferase class I/classII large" evidence="8">
    <location>
        <begin position="36"/>
        <end position="417"/>
    </location>
</feature>
<dbReference type="GO" id="GO:0004069">
    <property type="term" value="F:L-aspartate:2-oxoglutarate aminotransferase activity"/>
    <property type="evidence" value="ECO:0007669"/>
    <property type="project" value="UniProtKB-EC"/>
</dbReference>
<keyword evidence="6" id="KW-0663">Pyridoxal phosphate</keyword>
<gene>
    <name evidence="9" type="ORF">Pc22g23100</name>
    <name evidence="9" type="ORF">PCH_Pc22g23100</name>
</gene>
<dbReference type="AlphaFoldDB" id="B6HVF7"/>
<dbReference type="Gene3D" id="3.40.640.10">
    <property type="entry name" value="Type I PLP-dependent aspartate aminotransferase-like (Major domain)"/>
    <property type="match status" value="1"/>
</dbReference>
<organism evidence="9 10">
    <name type="scientific">Penicillium rubens (strain ATCC 28089 / DSM 1075 / NRRL 1951 / Wisconsin 54-1255)</name>
    <name type="common">Penicillium chrysogenum</name>
    <dbReference type="NCBI Taxonomy" id="500485"/>
    <lineage>
        <taxon>Eukaryota</taxon>
        <taxon>Fungi</taxon>
        <taxon>Dikarya</taxon>
        <taxon>Ascomycota</taxon>
        <taxon>Pezizomycotina</taxon>
        <taxon>Eurotiomycetes</taxon>
        <taxon>Eurotiomycetidae</taxon>
        <taxon>Eurotiales</taxon>
        <taxon>Aspergillaceae</taxon>
        <taxon>Penicillium</taxon>
        <taxon>Penicillium chrysogenum species complex</taxon>
    </lineage>
</organism>
<comment type="miscellaneous">
    <text evidence="7">In eukaryotes there are cytoplasmic, mitochondrial and chloroplastic isozymes.</text>
</comment>
<protein>
    <recommendedName>
        <fullName evidence="7">Aspartate aminotransferase</fullName>
        <ecNumber evidence="7">2.6.1.1</ecNumber>
    </recommendedName>
</protein>
<dbReference type="Pfam" id="PF00155">
    <property type="entry name" value="Aminotran_1_2"/>
    <property type="match status" value="1"/>
</dbReference>
<evidence type="ECO:0000256" key="5">
    <source>
        <dbReference type="ARBA" id="ARBA00022679"/>
    </source>
</evidence>
<evidence type="ECO:0000256" key="1">
    <source>
        <dbReference type="ARBA" id="ARBA00001933"/>
    </source>
</evidence>
<comment type="catalytic activity">
    <reaction evidence="7">
        <text>L-aspartate + 2-oxoglutarate = oxaloacetate + L-glutamate</text>
        <dbReference type="Rhea" id="RHEA:21824"/>
        <dbReference type="ChEBI" id="CHEBI:16452"/>
        <dbReference type="ChEBI" id="CHEBI:16810"/>
        <dbReference type="ChEBI" id="CHEBI:29985"/>
        <dbReference type="ChEBI" id="CHEBI:29991"/>
        <dbReference type="EC" id="2.6.1.1"/>
    </reaction>
</comment>
<sequence>MNVPTQEAFTMANVPEAPEDPLYRLMREYRQDTNEKKIDLGIGAYRDEHGKPWVLPVVKKAEALLQTPEFNHEYLPIRGLDSFLAAAQRLMLGNDSPAIHENRVSSMQTVSGTGAVHLGATFISRFCRGTERPKAFISDPTWPNHYQIFSQSEFDVQYYPYYLVESQKIDIKAMIRCLEEAPSKSLVVLQGCAHNPTGLDPSQEEWRQIADVMAEKGHFPFFDNAYQGFASGDLTQDSWACRYFIGRGFECCVAQSFAKNLGMYGERVGAFHYICSPSPDASHVADRISSQLAILQRAHISNPPAYGAHIASRVLNDPKLFSQWQHELGIMSGRLTKVREEIRSKLEGRETPGSWAFLSTQIGMFSYTGLSKNQVRLLKSKWHIYMVSSLLLYATENGRISVAGLNPNNMEYFIDAVDDVVRACP</sequence>
<reference evidence="9 10" key="1">
    <citation type="journal article" date="2008" name="Nat. Biotechnol.">
        <title>Genome sequencing and analysis of the filamentous fungus Penicillium chrysogenum.</title>
        <authorList>
            <person name="van den Berg M.A."/>
            <person name="Albang R."/>
            <person name="Albermann K."/>
            <person name="Badger J.H."/>
            <person name="Daran J.-M."/>
            <person name="Driessen A.J.M."/>
            <person name="Garcia-Estrada C."/>
            <person name="Fedorova N.D."/>
            <person name="Harris D.M."/>
            <person name="Heijne W.H.M."/>
            <person name="Joardar V.S."/>
            <person name="Kiel J.A.K.W."/>
            <person name="Kovalchuk A."/>
            <person name="Martin J.F."/>
            <person name="Nierman W.C."/>
            <person name="Nijland J.G."/>
            <person name="Pronk J.T."/>
            <person name="Roubos J.A."/>
            <person name="van der Klei I.J."/>
            <person name="van Peij N.N.M.E."/>
            <person name="Veenhuis M."/>
            <person name="von Doehren H."/>
            <person name="Wagner C."/>
            <person name="Wortman J.R."/>
            <person name="Bovenberg R.A.L."/>
        </authorList>
    </citation>
    <scope>NUCLEOTIDE SEQUENCE [LARGE SCALE GENOMIC DNA]</scope>
    <source>
        <strain evidence="10">ATCC 28089 / DSM 1075 / NRRL 1951 / Wisconsin 54-1255</strain>
    </source>
</reference>
<evidence type="ECO:0000313" key="9">
    <source>
        <dbReference type="EMBL" id="CAP99598.1"/>
    </source>
</evidence>
<dbReference type="BioCyc" id="PCHR:PC22G23100-MONOMER"/>
<dbReference type="SUPFAM" id="SSF53383">
    <property type="entry name" value="PLP-dependent transferases"/>
    <property type="match status" value="1"/>
</dbReference>
<comment type="similarity">
    <text evidence="2">Belongs to the class-I pyridoxal-phosphate-dependent aminotransferase family.</text>
</comment>
<dbReference type="PANTHER" id="PTHR11879">
    <property type="entry name" value="ASPARTATE AMINOTRANSFERASE"/>
    <property type="match status" value="1"/>
</dbReference>
<evidence type="ECO:0000259" key="8">
    <source>
        <dbReference type="Pfam" id="PF00155"/>
    </source>
</evidence>
<keyword evidence="10" id="KW-1185">Reference proteome</keyword>
<dbReference type="eggNOG" id="KOG1412">
    <property type="taxonomic scope" value="Eukaryota"/>
</dbReference>
<dbReference type="InterPro" id="IPR004838">
    <property type="entry name" value="NHTrfase_class1_PyrdxlP-BS"/>
</dbReference>
<dbReference type="GO" id="GO:0030170">
    <property type="term" value="F:pyridoxal phosphate binding"/>
    <property type="evidence" value="ECO:0007669"/>
    <property type="project" value="InterPro"/>
</dbReference>
<comment type="subunit">
    <text evidence="3 7">Homodimer.</text>
</comment>
<evidence type="ECO:0000256" key="6">
    <source>
        <dbReference type="ARBA" id="ARBA00022898"/>
    </source>
</evidence>
<keyword evidence="5 7" id="KW-0808">Transferase</keyword>